<dbReference type="AlphaFoldDB" id="A0A226E355"/>
<keyword evidence="1" id="KW-0472">Membrane</keyword>
<feature type="transmembrane region" description="Helical" evidence="1">
    <location>
        <begin position="43"/>
        <end position="60"/>
    </location>
</feature>
<name>A0A226E355_FOLCA</name>
<keyword evidence="1" id="KW-1133">Transmembrane helix</keyword>
<evidence type="ECO:0000313" key="2">
    <source>
        <dbReference type="EMBL" id="OXA51869.1"/>
    </source>
</evidence>
<feature type="transmembrane region" description="Helical" evidence="1">
    <location>
        <begin position="94"/>
        <end position="117"/>
    </location>
</feature>
<feature type="transmembrane region" description="Helical" evidence="1">
    <location>
        <begin position="129"/>
        <end position="152"/>
    </location>
</feature>
<accession>A0A226E355</accession>
<reference evidence="2 3" key="1">
    <citation type="submission" date="2015-12" db="EMBL/GenBank/DDBJ databases">
        <title>The genome of Folsomia candida.</title>
        <authorList>
            <person name="Faddeeva A."/>
            <person name="Derks M.F."/>
            <person name="Anvar Y."/>
            <person name="Smit S."/>
            <person name="Van Straalen N."/>
            <person name="Roelofs D."/>
        </authorList>
    </citation>
    <scope>NUCLEOTIDE SEQUENCE [LARGE SCALE GENOMIC DNA]</scope>
    <source>
        <strain evidence="2 3">VU population</strain>
        <tissue evidence="2">Whole body</tissue>
    </source>
</reference>
<dbReference type="Proteomes" id="UP000198287">
    <property type="component" value="Unassembled WGS sequence"/>
</dbReference>
<dbReference type="EMBL" id="LNIX01000007">
    <property type="protein sequence ID" value="OXA51869.1"/>
    <property type="molecule type" value="Genomic_DNA"/>
</dbReference>
<gene>
    <name evidence="2" type="ORF">Fcan01_13009</name>
</gene>
<organism evidence="2 3">
    <name type="scientific">Folsomia candida</name>
    <name type="common">Springtail</name>
    <dbReference type="NCBI Taxonomy" id="158441"/>
    <lineage>
        <taxon>Eukaryota</taxon>
        <taxon>Metazoa</taxon>
        <taxon>Ecdysozoa</taxon>
        <taxon>Arthropoda</taxon>
        <taxon>Hexapoda</taxon>
        <taxon>Collembola</taxon>
        <taxon>Entomobryomorpha</taxon>
        <taxon>Isotomoidea</taxon>
        <taxon>Isotomidae</taxon>
        <taxon>Proisotominae</taxon>
        <taxon>Folsomia</taxon>
    </lineage>
</organism>
<comment type="caution">
    <text evidence="2">The sequence shown here is derived from an EMBL/GenBank/DDBJ whole genome shotgun (WGS) entry which is preliminary data.</text>
</comment>
<proteinExistence type="predicted"/>
<protein>
    <submittedName>
        <fullName evidence="2">Uncharacterized protein</fullName>
    </submittedName>
</protein>
<sequence>MSDPNRNMEENTKSGIKTKWWGAMCTPQCCGCSIKYVVSIPGLLRLLNIALGFICLGLWLPGYEDEFTGQRINSNGETDRGYGIGWKREALNQFVLAAILISLATSIAVLVGIVVVRNAANDWVRLNKFVHLFVFVLLFMGSVAGACGVWYFNENCCHVEMEVDMTGLMFSLAAKENNYFRHCHCYLTRYLNLGDKFVPSAKETMLYDALRHPDVSQFNQRWSFSAHHLSQHVATIFIMSLNDIIYLLGSRFTNPRRNQKISMT</sequence>
<evidence type="ECO:0000256" key="1">
    <source>
        <dbReference type="SAM" id="Phobius"/>
    </source>
</evidence>
<keyword evidence="1" id="KW-0812">Transmembrane</keyword>
<keyword evidence="3" id="KW-1185">Reference proteome</keyword>
<evidence type="ECO:0000313" key="3">
    <source>
        <dbReference type="Proteomes" id="UP000198287"/>
    </source>
</evidence>